<protein>
    <submittedName>
        <fullName evidence="1">Uncharacterized protein</fullName>
    </submittedName>
</protein>
<evidence type="ECO:0000313" key="2">
    <source>
        <dbReference type="Proteomes" id="UP000219285"/>
    </source>
</evidence>
<gene>
    <name evidence="1" type="ORF">CA267_010040</name>
</gene>
<sequence>MNQSGQFTLPPLRRPSIATMWLFAMLVLLANANTPHVHHTAANQSLISYDNQPSLTTPRDLVVFRQQRLGGDATGSDKNLPLVPAPQLTPLLGGFSALGLLLHQNLSFAPLESSFLRPILRAPPTK</sequence>
<keyword evidence="2" id="KW-1185">Reference proteome</keyword>
<dbReference type="Proteomes" id="UP000219285">
    <property type="component" value="Chromosome"/>
</dbReference>
<dbReference type="AlphaFoldDB" id="A0A6M4MD29"/>
<evidence type="ECO:0000313" key="1">
    <source>
        <dbReference type="EMBL" id="QJR81094.1"/>
    </source>
</evidence>
<proteinExistence type="predicted"/>
<organism evidence="1 2">
    <name type="scientific">Alteromonas pelagimontana</name>
    <dbReference type="NCBI Taxonomy" id="1858656"/>
    <lineage>
        <taxon>Bacteria</taxon>
        <taxon>Pseudomonadati</taxon>
        <taxon>Pseudomonadota</taxon>
        <taxon>Gammaproteobacteria</taxon>
        <taxon>Alteromonadales</taxon>
        <taxon>Alteromonadaceae</taxon>
        <taxon>Alteromonas/Salinimonas group</taxon>
        <taxon>Alteromonas</taxon>
    </lineage>
</organism>
<name>A0A6M4MD29_9ALTE</name>
<dbReference type="KEGG" id="apel:CA267_010040"/>
<reference evidence="1 2" key="2">
    <citation type="submission" date="2020-04" db="EMBL/GenBank/DDBJ databases">
        <title>Complete genome sequence of Alteromonas pelagimontana 5.12T.</title>
        <authorList>
            <person name="Sinha R.K."/>
            <person name="Krishnan K.P."/>
            <person name="Kurian J.P."/>
        </authorList>
    </citation>
    <scope>NUCLEOTIDE SEQUENCE [LARGE SCALE GENOMIC DNA]</scope>
    <source>
        <strain evidence="1 2">5.12</strain>
    </source>
</reference>
<reference evidence="2" key="1">
    <citation type="submission" date="2014-12" db="EMBL/GenBank/DDBJ databases">
        <title>Complete genome sequence of a multi-drug resistant Klebsiella pneumoniae.</title>
        <authorList>
            <person name="Hua X."/>
            <person name="Chen Q."/>
            <person name="Li X."/>
            <person name="Feng Y."/>
            <person name="Ruan Z."/>
            <person name="Yu Y."/>
        </authorList>
    </citation>
    <scope>NUCLEOTIDE SEQUENCE [LARGE SCALE GENOMIC DNA]</scope>
    <source>
        <strain evidence="2">5.12</strain>
    </source>
</reference>
<dbReference type="RefSeq" id="WP_139316211.1">
    <property type="nucleotide sequence ID" value="NZ_CP052766.1"/>
</dbReference>
<dbReference type="EMBL" id="CP052766">
    <property type="protein sequence ID" value="QJR81094.1"/>
    <property type="molecule type" value="Genomic_DNA"/>
</dbReference>
<accession>A0A6M4MD29</accession>